<keyword evidence="1" id="KW-0472">Membrane</keyword>
<evidence type="ECO:0000256" key="1">
    <source>
        <dbReference type="SAM" id="Phobius"/>
    </source>
</evidence>
<keyword evidence="1" id="KW-1133">Transmembrane helix</keyword>
<dbReference type="GO" id="GO:0043683">
    <property type="term" value="P:type IV pilus assembly"/>
    <property type="evidence" value="ECO:0007669"/>
    <property type="project" value="InterPro"/>
</dbReference>
<dbReference type="Pfam" id="PF16074">
    <property type="entry name" value="PilW"/>
    <property type="match status" value="1"/>
</dbReference>
<dbReference type="InterPro" id="IPR012902">
    <property type="entry name" value="N_methyl_site"/>
</dbReference>
<proteinExistence type="predicted"/>
<gene>
    <name evidence="2" type="ORF">HLH11_05195</name>
</gene>
<dbReference type="NCBIfam" id="TIGR02532">
    <property type="entry name" value="IV_pilin_GFxxxE"/>
    <property type="match status" value="1"/>
</dbReference>
<comment type="caution">
    <text evidence="2">The sequence shown here is derived from an EMBL/GenBank/DDBJ whole genome shotgun (WGS) entry which is preliminary data.</text>
</comment>
<dbReference type="InterPro" id="IPR032092">
    <property type="entry name" value="PilW"/>
</dbReference>
<feature type="transmembrane region" description="Helical" evidence="1">
    <location>
        <begin position="6"/>
        <end position="32"/>
    </location>
</feature>
<dbReference type="Proteomes" id="UP000532147">
    <property type="component" value="Unassembled WGS sequence"/>
</dbReference>
<name>A0A8E4GKY9_9GAMM</name>
<dbReference type="RefSeq" id="WP_171534102.1">
    <property type="nucleotide sequence ID" value="NZ_JABERH010000015.1"/>
</dbReference>
<keyword evidence="1" id="KW-0812">Transmembrane</keyword>
<accession>A0A8E4GKY9</accession>
<dbReference type="Pfam" id="PF07963">
    <property type="entry name" value="N_methyl"/>
    <property type="match status" value="1"/>
</dbReference>
<reference evidence="2 3" key="1">
    <citation type="submission" date="2020-04" db="EMBL/GenBank/DDBJ databases">
        <title>Acinetobacter Taxon 24.</title>
        <authorList>
            <person name="Nemec A."/>
            <person name="Radolfova-Krizova L."/>
            <person name="Higgins P.G."/>
            <person name="Spanelova P."/>
        </authorList>
    </citation>
    <scope>NUCLEOTIDE SEQUENCE [LARGE SCALE GENOMIC DNA]</scope>
    <source>
        <strain evidence="2 3">ANC 4280</strain>
    </source>
</reference>
<protein>
    <submittedName>
        <fullName evidence="2">Prepilin-type N-terminal cleavage/methylation domain-containing protein</fullName>
    </submittedName>
</protein>
<evidence type="ECO:0000313" key="2">
    <source>
        <dbReference type="EMBL" id="NNH38061.1"/>
    </source>
</evidence>
<organism evidence="2 3">
    <name type="scientific">Acinetobacter terrae</name>
    <dbReference type="NCBI Taxonomy" id="2731247"/>
    <lineage>
        <taxon>Bacteria</taxon>
        <taxon>Pseudomonadati</taxon>
        <taxon>Pseudomonadota</taxon>
        <taxon>Gammaproteobacteria</taxon>
        <taxon>Moraxellales</taxon>
        <taxon>Moraxellaceae</taxon>
        <taxon>Acinetobacter</taxon>
        <taxon>Acinetobacter Taxon 24</taxon>
    </lineage>
</organism>
<evidence type="ECO:0000313" key="3">
    <source>
        <dbReference type="Proteomes" id="UP000532147"/>
    </source>
</evidence>
<dbReference type="EMBL" id="JABERH010000015">
    <property type="protein sequence ID" value="NNH38061.1"/>
    <property type="molecule type" value="Genomic_DNA"/>
</dbReference>
<dbReference type="AlphaFoldDB" id="A0A8E4GKY9"/>
<sequence length="336" mass="35998">MRNSQVGFTLIELMVSLALGLVIVAAGGMLFVTGQKAYSLQQGVGDLQDNANFGLDFIVKDLRLSNLDATDALLNDRSFIGGVVLTSSADSARVTDAATNNVTIFSNLNDTLIGASVGVGLLSRSNGLTAQVAPLWTGASNVISGGAAILSDQLVIQYRPVEIGGYDCEGREITTTNRVIVQRYFLREDNNKNANEPNKALALACDAGWYSINGTPTAITDYGDAGEIIMKRVDHFHFLLGVQYANGKRAYLTVQEYLAKTATFSVVGPRITSVQLGMLVRSNSAVGADSMIKDDQKFQVLDQLVTVKTTTEKTKYVRQVVSQTVALRNAMGGRGL</sequence>